<reference evidence="6 7" key="1">
    <citation type="journal article" date="2021" name="ISME Commun">
        <title>Automated analysis of genomic sequences facilitates high-throughput and comprehensive description of bacteria.</title>
        <authorList>
            <person name="Hitch T.C.A."/>
        </authorList>
    </citation>
    <scope>NUCLEOTIDE SEQUENCE [LARGE SCALE GENOMIC DNA]</scope>
    <source>
        <strain evidence="6 7">Sanger_109</strain>
    </source>
</reference>
<evidence type="ECO:0000256" key="5">
    <source>
        <dbReference type="SAM" id="Phobius"/>
    </source>
</evidence>
<evidence type="ECO:0000256" key="1">
    <source>
        <dbReference type="ARBA" id="ARBA00004651"/>
    </source>
</evidence>
<feature type="transmembrane region" description="Helical" evidence="5">
    <location>
        <begin position="80"/>
        <end position="101"/>
    </location>
</feature>
<dbReference type="InterPro" id="IPR036640">
    <property type="entry name" value="ABC1_TM_sf"/>
</dbReference>
<protein>
    <submittedName>
        <fullName evidence="6">Uncharacterized protein</fullName>
    </submittedName>
</protein>
<dbReference type="EMBL" id="JAOQJQ010000004">
    <property type="protein sequence ID" value="MCU6762691.1"/>
    <property type="molecule type" value="Genomic_DNA"/>
</dbReference>
<keyword evidence="2 5" id="KW-0812">Transmembrane</keyword>
<evidence type="ECO:0000256" key="4">
    <source>
        <dbReference type="ARBA" id="ARBA00023136"/>
    </source>
</evidence>
<comment type="subcellular location">
    <subcellularLocation>
        <location evidence="1">Cell membrane</location>
        <topology evidence="1">Multi-pass membrane protein</topology>
    </subcellularLocation>
</comment>
<evidence type="ECO:0000256" key="3">
    <source>
        <dbReference type="ARBA" id="ARBA00022989"/>
    </source>
</evidence>
<organism evidence="6 7">
    <name type="scientific">Brotonthovivens ammoniilytica</name>
    <dbReference type="NCBI Taxonomy" id="2981725"/>
    <lineage>
        <taxon>Bacteria</taxon>
        <taxon>Bacillati</taxon>
        <taxon>Bacillota</taxon>
        <taxon>Clostridia</taxon>
        <taxon>Lachnospirales</taxon>
        <taxon>Lachnospiraceae</taxon>
        <taxon>Brotonthovivens</taxon>
    </lineage>
</organism>
<dbReference type="SUPFAM" id="SSF90123">
    <property type="entry name" value="ABC transporter transmembrane region"/>
    <property type="match status" value="1"/>
</dbReference>
<gene>
    <name evidence="6" type="ORF">OCV88_10135</name>
</gene>
<evidence type="ECO:0000313" key="6">
    <source>
        <dbReference type="EMBL" id="MCU6762691.1"/>
    </source>
</evidence>
<dbReference type="RefSeq" id="WP_158425399.1">
    <property type="nucleotide sequence ID" value="NZ_JAOQJQ010000004.1"/>
</dbReference>
<evidence type="ECO:0000313" key="7">
    <source>
        <dbReference type="Proteomes" id="UP001652442"/>
    </source>
</evidence>
<proteinExistence type="predicted"/>
<sequence length="136" mass="16003">MINQEKVRDMTRMAAYEDGDGEMEIQMSTYRKKDYVALQLVKAFIFGTIAYGIMLVFWIAKAEDFLADIDSMDTITSIGFWVLIIYFVFLAAYMVCSFFVARRQYDTCRRHSKAYLRRLRRVCRSYSADEDTTVKD</sequence>
<comment type="caution">
    <text evidence="6">The sequence shown here is derived from an EMBL/GenBank/DDBJ whole genome shotgun (WGS) entry which is preliminary data.</text>
</comment>
<accession>A0ABT2TLX5</accession>
<keyword evidence="3 5" id="KW-1133">Transmembrane helix</keyword>
<keyword evidence="7" id="KW-1185">Reference proteome</keyword>
<dbReference type="Proteomes" id="UP001652442">
    <property type="component" value="Unassembled WGS sequence"/>
</dbReference>
<evidence type="ECO:0000256" key="2">
    <source>
        <dbReference type="ARBA" id="ARBA00022692"/>
    </source>
</evidence>
<feature type="transmembrane region" description="Helical" evidence="5">
    <location>
        <begin position="35"/>
        <end position="60"/>
    </location>
</feature>
<keyword evidence="4 5" id="KW-0472">Membrane</keyword>
<name>A0ABT2TLX5_9FIRM</name>